<dbReference type="Gene3D" id="3.40.190.10">
    <property type="entry name" value="Periplasmic binding protein-like II"/>
    <property type="match status" value="1"/>
</dbReference>
<dbReference type="GO" id="GO:0015871">
    <property type="term" value="P:choline transport"/>
    <property type="evidence" value="ECO:0007669"/>
    <property type="project" value="InterPro"/>
</dbReference>
<dbReference type="InterPro" id="IPR017783">
    <property type="entry name" value="ABC_choline_sub-bd"/>
</dbReference>
<dbReference type="Gene3D" id="3.40.190.100">
    <property type="entry name" value="Glycine betaine-binding periplasmic protein, domain 2"/>
    <property type="match status" value="1"/>
</dbReference>
<dbReference type="SUPFAM" id="SSF53850">
    <property type="entry name" value="Periplasmic binding protein-like II"/>
    <property type="match status" value="1"/>
</dbReference>
<dbReference type="GO" id="GO:0022857">
    <property type="term" value="F:transmembrane transporter activity"/>
    <property type="evidence" value="ECO:0007669"/>
    <property type="project" value="InterPro"/>
</dbReference>
<name>A0A5B8RCY7_9ZZZZ</name>
<protein>
    <recommendedName>
        <fullName evidence="1">ABC-type glycine betaine transport system substrate-binding domain-containing protein</fullName>
    </recommendedName>
</protein>
<dbReference type="CDD" id="cd13640">
    <property type="entry name" value="PBP2_ChoX"/>
    <property type="match status" value="1"/>
</dbReference>
<dbReference type="AlphaFoldDB" id="A0A5B8RCY7"/>
<gene>
    <name evidence="2" type="ORF">KBTEX_02122</name>
</gene>
<proteinExistence type="predicted"/>
<dbReference type="GO" id="GO:0033265">
    <property type="term" value="F:choline binding"/>
    <property type="evidence" value="ECO:0007669"/>
    <property type="project" value="InterPro"/>
</dbReference>
<organism evidence="2">
    <name type="scientific">uncultured organism</name>
    <dbReference type="NCBI Taxonomy" id="155900"/>
    <lineage>
        <taxon>unclassified sequences</taxon>
        <taxon>environmental samples</taxon>
    </lineage>
</organism>
<evidence type="ECO:0000313" key="2">
    <source>
        <dbReference type="EMBL" id="QEA05798.1"/>
    </source>
</evidence>
<dbReference type="EMBL" id="MN079111">
    <property type="protein sequence ID" value="QEA05798.1"/>
    <property type="molecule type" value="Genomic_DNA"/>
</dbReference>
<sequence length="311" mass="34167">MHRVRCCIQYLCLAVCLVSSVAVAKNSSEIRFGVPTWPGVTVKSEVASQLIEVIGYSTMQTNASPAFCINALKNDDLDIYLGGWIPAETNLIRPAEKEGTVEVLTTNIAGAHNAIAVPKYVWDAGVRTEADLDKYAEKFDHKIYGIEPGSGFNSNVQDAINNDRHGLGDWELVASSTSAMLSQVGRAIENKEWVVFLGWEPHWMNITYDIRYPAAVGESKIAPATSDVLTVVNPKLADRSPEVVKFLNQYVVDKDDQSKWVLEYAKKDREPSEVASAWIASNLDTVGEWLEGVKTVDGGSAMAAVREHYAD</sequence>
<accession>A0A5B8RCY7</accession>
<evidence type="ECO:0000259" key="1">
    <source>
        <dbReference type="Pfam" id="PF04069"/>
    </source>
</evidence>
<dbReference type="InterPro" id="IPR007210">
    <property type="entry name" value="ABC_Gly_betaine_transp_sub-bd"/>
</dbReference>
<dbReference type="Pfam" id="PF04069">
    <property type="entry name" value="OpuAC"/>
    <property type="match status" value="1"/>
</dbReference>
<reference evidence="2" key="1">
    <citation type="submission" date="2019-06" db="EMBL/GenBank/DDBJ databases">
        <authorList>
            <person name="Murdoch R.W."/>
            <person name="Fathepure B."/>
        </authorList>
    </citation>
    <scope>NUCLEOTIDE SEQUENCE</scope>
</reference>
<feature type="domain" description="ABC-type glycine betaine transport system substrate-binding" evidence="1">
    <location>
        <begin position="29"/>
        <end position="280"/>
    </location>
</feature>